<dbReference type="EMBL" id="MJLZ01000015">
    <property type="protein sequence ID" value="RLM24748.1"/>
    <property type="molecule type" value="Genomic_DNA"/>
</dbReference>
<dbReference type="InterPro" id="IPR023346">
    <property type="entry name" value="Lysozyme-like_dom_sf"/>
</dbReference>
<accession>A0A421DPI0</accession>
<keyword evidence="3" id="KW-1185">Reference proteome</keyword>
<organism evidence="2 3">
    <name type="scientific">Brenneria alni</name>
    <dbReference type="NCBI Taxonomy" id="71656"/>
    <lineage>
        <taxon>Bacteria</taxon>
        <taxon>Pseudomonadati</taxon>
        <taxon>Pseudomonadota</taxon>
        <taxon>Gammaproteobacteria</taxon>
        <taxon>Enterobacterales</taxon>
        <taxon>Pectobacteriaceae</taxon>
        <taxon>Brenneria</taxon>
    </lineage>
</organism>
<dbReference type="SUPFAM" id="SSF53955">
    <property type="entry name" value="Lysozyme-like"/>
    <property type="match status" value="1"/>
</dbReference>
<dbReference type="Pfam" id="PF01464">
    <property type="entry name" value="SLT"/>
    <property type="match status" value="1"/>
</dbReference>
<dbReference type="Gene3D" id="1.10.530.10">
    <property type="match status" value="1"/>
</dbReference>
<evidence type="ECO:0000313" key="2">
    <source>
        <dbReference type="EMBL" id="RLM24748.1"/>
    </source>
</evidence>
<name>A0A421DPI0_9GAMM</name>
<dbReference type="Proteomes" id="UP000285648">
    <property type="component" value="Unassembled WGS sequence"/>
</dbReference>
<comment type="caution">
    <text evidence="2">The sequence shown here is derived from an EMBL/GenBank/DDBJ whole genome shotgun (WGS) entry which is preliminary data.</text>
</comment>
<gene>
    <name evidence="2" type="ORF">BIY29_08505</name>
</gene>
<evidence type="ECO:0000313" key="3">
    <source>
        <dbReference type="Proteomes" id="UP000285648"/>
    </source>
</evidence>
<protein>
    <submittedName>
        <fullName evidence="2">Lytic transglycosylase</fullName>
    </submittedName>
</protein>
<reference evidence="2 3" key="1">
    <citation type="submission" date="2016-09" db="EMBL/GenBank/DDBJ databases">
        <authorList>
            <person name="Doonan J."/>
            <person name="Pachebat J.A."/>
            <person name="Golyshin P.N."/>
            <person name="Denman S."/>
            <person name="Mcdonald J.E."/>
        </authorList>
    </citation>
    <scope>NUCLEOTIDE SEQUENCE [LARGE SCALE GENOMIC DNA]</scope>
    <source>
        <strain evidence="2 3">NCPPB 3934</strain>
    </source>
</reference>
<feature type="domain" description="Transglycosylase SLT" evidence="1">
    <location>
        <begin position="88"/>
        <end position="155"/>
    </location>
</feature>
<evidence type="ECO:0000259" key="1">
    <source>
        <dbReference type="Pfam" id="PF01464"/>
    </source>
</evidence>
<dbReference type="AlphaFoldDB" id="A0A421DPI0"/>
<proteinExistence type="predicted"/>
<sequence>MARCGFLMLIIFSIFPVSVSALRQPVPAGYQRVAYSHRVPPESLYALALQESSRKLPHGIQPWPWSLNVQGRTYQYDSRLEAWQALQRFLKKAPHKNIDVGLGQVNWGWNGRRFSNSWDAFEPYTNLNVAAQILRECYERKPGSWLRAAGCYHHPAGGAAAARYISGIKRKLAMIEPSKNISPSNVPVSPATQLVWIEPRSTK</sequence>
<dbReference type="InterPro" id="IPR008258">
    <property type="entry name" value="Transglycosylase_SLT_dom_1"/>
</dbReference>